<proteinExistence type="predicted"/>
<evidence type="ECO:0000313" key="1">
    <source>
        <dbReference type="EMBL" id="KAI4378030.1"/>
    </source>
</evidence>
<comment type="caution">
    <text evidence="1">The sequence shown here is derived from an EMBL/GenBank/DDBJ whole genome shotgun (WGS) entry which is preliminary data.</text>
</comment>
<dbReference type="Proteomes" id="UP001057402">
    <property type="component" value="Chromosome 4"/>
</dbReference>
<keyword evidence="2" id="KW-1185">Reference proteome</keyword>
<gene>
    <name evidence="1" type="ORF">MLD38_015573</name>
</gene>
<protein>
    <submittedName>
        <fullName evidence="1">Uncharacterized protein</fullName>
    </submittedName>
</protein>
<organism evidence="1 2">
    <name type="scientific">Melastoma candidum</name>
    <dbReference type="NCBI Taxonomy" id="119954"/>
    <lineage>
        <taxon>Eukaryota</taxon>
        <taxon>Viridiplantae</taxon>
        <taxon>Streptophyta</taxon>
        <taxon>Embryophyta</taxon>
        <taxon>Tracheophyta</taxon>
        <taxon>Spermatophyta</taxon>
        <taxon>Magnoliopsida</taxon>
        <taxon>eudicotyledons</taxon>
        <taxon>Gunneridae</taxon>
        <taxon>Pentapetalae</taxon>
        <taxon>rosids</taxon>
        <taxon>malvids</taxon>
        <taxon>Myrtales</taxon>
        <taxon>Melastomataceae</taxon>
        <taxon>Melastomatoideae</taxon>
        <taxon>Melastomateae</taxon>
        <taxon>Melastoma</taxon>
    </lineage>
</organism>
<accession>A0ACB9RGC3</accession>
<name>A0ACB9RGC3_9MYRT</name>
<evidence type="ECO:0000313" key="2">
    <source>
        <dbReference type="Proteomes" id="UP001057402"/>
    </source>
</evidence>
<reference evidence="2" key="1">
    <citation type="journal article" date="2023" name="Front. Plant Sci.">
        <title>Chromosomal-level genome assembly of Melastoma candidum provides insights into trichome evolution.</title>
        <authorList>
            <person name="Zhong Y."/>
            <person name="Wu W."/>
            <person name="Sun C."/>
            <person name="Zou P."/>
            <person name="Liu Y."/>
            <person name="Dai S."/>
            <person name="Zhou R."/>
        </authorList>
    </citation>
    <scope>NUCLEOTIDE SEQUENCE [LARGE SCALE GENOMIC DNA]</scope>
</reference>
<sequence>MSELVQPASPPPVLKKPPGYRDPNALPPVHPNPPKQKPILPSSVYDYDHGKKRRKRGACCSCCCCLCLSLLILVVVLAALLGLFYLWFSPELPVFHLQSFRVANLTVTPAQGDGGNLVSSRATSVIEVKNPNSKLVIYYGSSDVDMRLTDGSKELQFDEKRVAGFRQSKGNVTRLRVENTVKDAAVGGTLASKLKKKEAGVGVTVKTSVGVEFWGLKVGKLGVRVDCGGGRGTALKDVEKGRVMPRCSINALKWYLAVCASSAAPHPFFFSMQKSHEILTPKMTNFRRINIH</sequence>
<dbReference type="EMBL" id="CM042883">
    <property type="protein sequence ID" value="KAI4378030.1"/>
    <property type="molecule type" value="Genomic_DNA"/>
</dbReference>